<proteinExistence type="predicted"/>
<dbReference type="InterPro" id="IPR027417">
    <property type="entry name" value="P-loop_NTPase"/>
</dbReference>
<comment type="caution">
    <text evidence="1">The sequence shown here is derived from an EMBL/GenBank/DDBJ whole genome shotgun (WGS) entry which is preliminary data.</text>
</comment>
<keyword evidence="1" id="KW-0808">Transferase</keyword>
<dbReference type="Proteomes" id="UP000231567">
    <property type="component" value="Unassembled WGS sequence"/>
</dbReference>
<dbReference type="Pfam" id="PF02572">
    <property type="entry name" value="CobA_CobO_BtuR"/>
    <property type="match status" value="1"/>
</dbReference>
<evidence type="ECO:0000313" key="2">
    <source>
        <dbReference type="Proteomes" id="UP000231567"/>
    </source>
</evidence>
<dbReference type="PANTHER" id="PTHR46638">
    <property type="entry name" value="CORRINOID ADENOSYLTRANSFERASE"/>
    <property type="match status" value="1"/>
</dbReference>
<dbReference type="CDD" id="cd00561">
    <property type="entry name" value="CobA_ACA"/>
    <property type="match status" value="1"/>
</dbReference>
<dbReference type="EMBL" id="PCRM01000012">
    <property type="protein sequence ID" value="PIP21867.1"/>
    <property type="molecule type" value="Genomic_DNA"/>
</dbReference>
<dbReference type="NCBIfam" id="NF004637">
    <property type="entry name" value="PRK05986.1"/>
    <property type="match status" value="1"/>
</dbReference>
<gene>
    <name evidence="1" type="primary">cobO</name>
    <name evidence="1" type="ORF">COX39_00745</name>
</gene>
<name>A0A2G9YRK0_9BACT</name>
<dbReference type="AlphaFoldDB" id="A0A2G9YRK0"/>
<sequence>MMSGLIQVYTGDGKGKTTAAVGQALRAVGWGKKVCIVQFMKGNKTGEMLAFKKFPNVKVWQFGQAGKFVKKPTKKDVQLAQEALDLANTIIKDKKCDLLVLDEINVALHFKLLALKDVLAILKRKPTNLELVLTGQKAPKEILALADLITEMKKIKHPFDKGFKARQGIEY</sequence>
<dbReference type="NCBIfam" id="TIGR00708">
    <property type="entry name" value="cobA"/>
    <property type="match status" value="1"/>
</dbReference>
<protein>
    <submittedName>
        <fullName evidence="1">Cob(I)yrinic acid a,c-diamide adenosyltransferase</fullName>
    </submittedName>
</protein>
<dbReference type="PANTHER" id="PTHR46638:SF1">
    <property type="entry name" value="CORRINOID ADENOSYLTRANSFERASE"/>
    <property type="match status" value="1"/>
</dbReference>
<dbReference type="PIRSF" id="PIRSF015617">
    <property type="entry name" value="Adensltrnsf_CobA"/>
    <property type="match status" value="1"/>
</dbReference>
<dbReference type="Gene3D" id="3.40.50.300">
    <property type="entry name" value="P-loop containing nucleotide triphosphate hydrolases"/>
    <property type="match status" value="1"/>
</dbReference>
<reference evidence="1 2" key="1">
    <citation type="submission" date="2017-09" db="EMBL/GenBank/DDBJ databases">
        <title>Depth-based differentiation of microbial function through sediment-hosted aquifers and enrichment of novel symbionts in the deep terrestrial subsurface.</title>
        <authorList>
            <person name="Probst A.J."/>
            <person name="Ladd B."/>
            <person name="Jarett J.K."/>
            <person name="Geller-Mcgrath D.E."/>
            <person name="Sieber C.M."/>
            <person name="Emerson J.B."/>
            <person name="Anantharaman K."/>
            <person name="Thomas B.C."/>
            <person name="Malmstrom R."/>
            <person name="Stieglmeier M."/>
            <person name="Klingl A."/>
            <person name="Woyke T."/>
            <person name="Ryan C.M."/>
            <person name="Banfield J.F."/>
        </authorList>
    </citation>
    <scope>NUCLEOTIDE SEQUENCE [LARGE SCALE GENOMIC DNA]</scope>
    <source>
        <strain evidence="1">CG23_combo_of_CG06-09_8_20_14_all_40_13</strain>
    </source>
</reference>
<dbReference type="GO" id="GO:0008817">
    <property type="term" value="F:corrinoid adenosyltransferase activity"/>
    <property type="evidence" value="ECO:0007669"/>
    <property type="project" value="InterPro"/>
</dbReference>
<accession>A0A2G9YRK0</accession>
<dbReference type="GO" id="GO:0009236">
    <property type="term" value="P:cobalamin biosynthetic process"/>
    <property type="evidence" value="ECO:0007669"/>
    <property type="project" value="InterPro"/>
</dbReference>
<dbReference type="SUPFAM" id="SSF52540">
    <property type="entry name" value="P-loop containing nucleoside triphosphate hydrolases"/>
    <property type="match status" value="1"/>
</dbReference>
<dbReference type="InterPro" id="IPR003724">
    <property type="entry name" value="CblAdoTrfase_CobA"/>
</dbReference>
<dbReference type="GO" id="GO:0005524">
    <property type="term" value="F:ATP binding"/>
    <property type="evidence" value="ECO:0007669"/>
    <property type="project" value="InterPro"/>
</dbReference>
<evidence type="ECO:0000313" key="1">
    <source>
        <dbReference type="EMBL" id="PIP21867.1"/>
    </source>
</evidence>
<organism evidence="1 2">
    <name type="scientific">Candidatus Nealsonbacteria bacterium CG23_combo_of_CG06-09_8_20_14_all_40_13</name>
    <dbReference type="NCBI Taxonomy" id="1974724"/>
    <lineage>
        <taxon>Bacteria</taxon>
        <taxon>Candidatus Nealsoniibacteriota</taxon>
    </lineage>
</organism>